<dbReference type="PANTHER" id="PTHR24039">
    <property type="entry name" value="FIBRILLIN-RELATED"/>
    <property type="match status" value="1"/>
</dbReference>
<dbReference type="Pfam" id="PF00084">
    <property type="entry name" value="Sushi"/>
    <property type="match status" value="2"/>
</dbReference>
<keyword evidence="10" id="KW-0768">Sushi</keyword>
<protein>
    <recommendedName>
        <fullName evidence="18">Fibrillin-1</fullName>
    </recommendedName>
</protein>
<dbReference type="PROSITE" id="PS01187">
    <property type="entry name" value="EGF_CA"/>
    <property type="match status" value="4"/>
</dbReference>
<dbReference type="SMART" id="SM00179">
    <property type="entry name" value="EGF_CA"/>
    <property type="match status" value="10"/>
</dbReference>
<feature type="compositionally biased region" description="Acidic residues" evidence="11">
    <location>
        <begin position="207"/>
        <end position="220"/>
    </location>
</feature>
<dbReference type="GO" id="GO:0005576">
    <property type="term" value="C:extracellular region"/>
    <property type="evidence" value="ECO:0007669"/>
    <property type="project" value="UniProtKB-SubCell"/>
</dbReference>
<dbReference type="EMBL" id="AP029265">
    <property type="protein sequence ID" value="BFF99792.1"/>
    <property type="molecule type" value="Genomic_DNA"/>
</dbReference>
<dbReference type="InterPro" id="IPR049883">
    <property type="entry name" value="NOTCH1_EGF-like"/>
</dbReference>
<dbReference type="GO" id="GO:0005509">
    <property type="term" value="F:calcium ion binding"/>
    <property type="evidence" value="ECO:0007669"/>
    <property type="project" value="InterPro"/>
</dbReference>
<dbReference type="PROSITE" id="PS50026">
    <property type="entry name" value="EGF_3"/>
    <property type="match status" value="4"/>
</dbReference>
<feature type="compositionally biased region" description="Acidic residues" evidence="11">
    <location>
        <begin position="238"/>
        <end position="251"/>
    </location>
</feature>
<name>A0AAU9FW03_DROMD</name>
<dbReference type="PROSITE" id="PS00010">
    <property type="entry name" value="ASX_HYDROXYL"/>
    <property type="match status" value="4"/>
</dbReference>
<feature type="domain" description="Sushi" evidence="15">
    <location>
        <begin position="22"/>
        <end position="80"/>
    </location>
</feature>
<dbReference type="PROSITE" id="PS01186">
    <property type="entry name" value="EGF_2"/>
    <property type="match status" value="3"/>
</dbReference>
<evidence type="ECO:0000259" key="15">
    <source>
        <dbReference type="PROSITE" id="PS50923"/>
    </source>
</evidence>
<feature type="domain" description="HYR" evidence="14">
    <location>
        <begin position="1336"/>
        <end position="1416"/>
    </location>
</feature>
<feature type="domain" description="Sushi" evidence="15">
    <location>
        <begin position="1008"/>
        <end position="1058"/>
    </location>
</feature>
<dbReference type="PROSITE" id="PS50923">
    <property type="entry name" value="SUSHI"/>
    <property type="match status" value="2"/>
</dbReference>
<dbReference type="PROSITE" id="PS50825">
    <property type="entry name" value="HYR"/>
    <property type="match status" value="1"/>
</dbReference>
<keyword evidence="3 9" id="KW-0245">EGF-like domain</keyword>
<comment type="subcellular location">
    <subcellularLocation>
        <location evidence="1">Secreted</location>
    </subcellularLocation>
</comment>
<evidence type="ECO:0000259" key="13">
    <source>
        <dbReference type="PROSITE" id="PS50026"/>
    </source>
</evidence>
<evidence type="ECO:0000256" key="1">
    <source>
        <dbReference type="ARBA" id="ARBA00004613"/>
    </source>
</evidence>
<keyword evidence="8" id="KW-0325">Glycoprotein</keyword>
<gene>
    <name evidence="16" type="ORF">DMAD_07613</name>
</gene>
<evidence type="ECO:0000256" key="9">
    <source>
        <dbReference type="PROSITE-ProRule" id="PRU00076"/>
    </source>
</evidence>
<evidence type="ECO:0000256" key="11">
    <source>
        <dbReference type="SAM" id="MobiDB-lite"/>
    </source>
</evidence>
<proteinExistence type="predicted"/>
<dbReference type="Pfam" id="PF14670">
    <property type="entry name" value="FXa_inhibition"/>
    <property type="match status" value="3"/>
</dbReference>
<feature type="disulfide bond" evidence="10">
    <location>
        <begin position="1029"/>
        <end position="1056"/>
    </location>
</feature>
<evidence type="ECO:0008006" key="18">
    <source>
        <dbReference type="Google" id="ProtNLM"/>
    </source>
</evidence>
<keyword evidence="5" id="KW-0677">Repeat</keyword>
<keyword evidence="7 10" id="KW-1015">Disulfide bond</keyword>
<dbReference type="InterPro" id="IPR000742">
    <property type="entry name" value="EGF"/>
</dbReference>
<dbReference type="SUPFAM" id="SSF57535">
    <property type="entry name" value="Complement control module/SCR domain"/>
    <property type="match status" value="3"/>
</dbReference>
<dbReference type="FunFam" id="2.10.25.10:FF:000037">
    <property type="entry name" value="Signal peptide, CUB domain and EGF-like domain-containing 2"/>
    <property type="match status" value="1"/>
</dbReference>
<reference evidence="16 17" key="1">
    <citation type="submission" date="2024-02" db="EMBL/GenBank/DDBJ databases">
        <title>A chromosome-level genome assembly of Drosophila madeirensis, a fruit fly species endemic to Madeira island.</title>
        <authorList>
            <person name="Tomihara K."/>
            <person name="Llopart A."/>
            <person name="Yamamoto D."/>
        </authorList>
    </citation>
    <scope>NUCLEOTIDE SEQUENCE [LARGE SCALE GENOMIC DNA]</scope>
    <source>
        <strain evidence="16 17">RF1</strain>
    </source>
</reference>
<evidence type="ECO:0000256" key="4">
    <source>
        <dbReference type="ARBA" id="ARBA00022729"/>
    </source>
</evidence>
<evidence type="ECO:0000256" key="12">
    <source>
        <dbReference type="SAM" id="SignalP"/>
    </source>
</evidence>
<keyword evidence="6" id="KW-0106">Calcium</keyword>
<dbReference type="PANTHER" id="PTHR24039:SF28">
    <property type="entry name" value="EGF-LIKE DOMAIN-CONTAINING PROTEIN"/>
    <property type="match status" value="1"/>
</dbReference>
<dbReference type="SMART" id="SM00181">
    <property type="entry name" value="EGF"/>
    <property type="match status" value="12"/>
</dbReference>
<evidence type="ECO:0000256" key="5">
    <source>
        <dbReference type="ARBA" id="ARBA00022737"/>
    </source>
</evidence>
<evidence type="ECO:0000256" key="2">
    <source>
        <dbReference type="ARBA" id="ARBA00022525"/>
    </source>
</evidence>
<feature type="domain" description="EGF-like" evidence="13">
    <location>
        <begin position="824"/>
        <end position="864"/>
    </location>
</feature>
<dbReference type="InterPro" id="IPR001881">
    <property type="entry name" value="EGF-like_Ca-bd_dom"/>
</dbReference>
<evidence type="ECO:0000256" key="6">
    <source>
        <dbReference type="ARBA" id="ARBA00022837"/>
    </source>
</evidence>
<dbReference type="SUPFAM" id="SSF57184">
    <property type="entry name" value="Growth factor receptor domain"/>
    <property type="match status" value="2"/>
</dbReference>
<dbReference type="Pfam" id="PF12662">
    <property type="entry name" value="cEGF"/>
    <property type="match status" value="3"/>
</dbReference>
<dbReference type="CDD" id="cd00054">
    <property type="entry name" value="EGF_CA"/>
    <property type="match status" value="4"/>
</dbReference>
<dbReference type="CDD" id="cd00033">
    <property type="entry name" value="CCP"/>
    <property type="match status" value="2"/>
</dbReference>
<dbReference type="Gene3D" id="2.10.25.10">
    <property type="entry name" value="Laminin"/>
    <property type="match status" value="12"/>
</dbReference>
<dbReference type="Proteomes" id="UP001500889">
    <property type="component" value="Chromosome J"/>
</dbReference>
<evidence type="ECO:0000256" key="10">
    <source>
        <dbReference type="PROSITE-ProRule" id="PRU00302"/>
    </source>
</evidence>
<feature type="domain" description="EGF-like" evidence="13">
    <location>
        <begin position="626"/>
        <end position="665"/>
    </location>
</feature>
<feature type="compositionally biased region" description="Low complexity" evidence="11">
    <location>
        <begin position="196"/>
        <end position="206"/>
    </location>
</feature>
<keyword evidence="17" id="KW-1185">Reference proteome</keyword>
<dbReference type="FunFam" id="2.10.25.10:FF:000897">
    <property type="entry name" value="Faulty attraction, isoform F"/>
    <property type="match status" value="1"/>
</dbReference>
<dbReference type="InterPro" id="IPR009030">
    <property type="entry name" value="Growth_fac_rcpt_cys_sf"/>
</dbReference>
<dbReference type="SMART" id="SM00032">
    <property type="entry name" value="CCP"/>
    <property type="match status" value="4"/>
</dbReference>
<keyword evidence="2" id="KW-0964">Secreted</keyword>
<dbReference type="InterPro" id="IPR000436">
    <property type="entry name" value="Sushi_SCR_CCP_dom"/>
</dbReference>
<dbReference type="InterPro" id="IPR026823">
    <property type="entry name" value="cEGF"/>
</dbReference>
<evidence type="ECO:0000256" key="8">
    <source>
        <dbReference type="ARBA" id="ARBA00023180"/>
    </source>
</evidence>
<dbReference type="FunFam" id="2.10.25.10:FF:000005">
    <property type="entry name" value="Fibrillin 2"/>
    <property type="match status" value="1"/>
</dbReference>
<evidence type="ECO:0000313" key="16">
    <source>
        <dbReference type="EMBL" id="BFF99792.1"/>
    </source>
</evidence>
<dbReference type="Gene3D" id="2.10.70.10">
    <property type="entry name" value="Complement Module, domain 1"/>
    <property type="match status" value="3"/>
</dbReference>
<accession>A0AAU9FW03</accession>
<dbReference type="InterPro" id="IPR000152">
    <property type="entry name" value="EGF-type_Asp/Asn_hydroxyl_site"/>
</dbReference>
<dbReference type="InterPro" id="IPR035976">
    <property type="entry name" value="Sushi/SCR/CCP_sf"/>
</dbReference>
<feature type="domain" description="EGF-like" evidence="13">
    <location>
        <begin position="591"/>
        <end position="623"/>
    </location>
</feature>
<keyword evidence="4 12" id="KW-0732">Signal</keyword>
<sequence length="1505" mass="163544">MWAFKYVLCALTCVAFAAAAPEDCEVAPLVRHATAKIALNDDTITAIYNCKAGFDLRGSAELICNAETDKWQGEPPTCVKASAVSARKKRVLAIPEEPKVPLPMAAILDMSCIEAKVMAPEISHGLVVKYERRRRGEKIFLVAYFACNENYEFESLENSAMYCHEKEWVGELPTCIPLVEYTDADLEDEDYDEYETITNGDGNNNDNDNDKDNDTEDFGEGEAKVTESEPPPPPPPPVEEEVVESVEELTLTEDPVKEPPVELPEAIDEPQPEPEIVVRVDEAEPAETPLGPEVKIEEVAVTDVSAVVEPTKDPYAPRFLDEDCGEDRGGCEHICSRLLYPDENEPVLKCSCREGYTLDPSDYVSCLDIDECQESNGGCSEICNNLPGSFQCACQQGYQIDTSTGKTCVDIDECANAELSADCQNGCENLPGSYRCVVPLITQEEAATAVSEPTEEDNEIPVEVEPSSPKVKCNPGFQLSHDGSECQDIDECKIENGEEEPHLCQQECHNAIGSYRCGCHSGYHLLEDQQSCALDGCEDLDNPKLNRTRCAHECADLPDGQYKCKCPQGYDLAEDRHSCVVAESPCTTEHGHDSCRPGSCVPSEDNSSFSCLCPPGYTSEVFSCQDIDECAEESHLCSHSCFNTDGGYQCLCPVGLTLVEEFTCVAEDLCEVNNNGCEQICLTARGGACSCRDGFRLGANGKSCQDVDECQVENGGCQQVCRNVPGTHACACERGYELSADGKSCQDIDECAGLLSGGCTHECINKNGSFECGCPLGYILEEDNRSCRPALVGCPPGSQQTSDGCEPIKCGLGLLLGADGSCVDVDECQLNNGGCSHRCENSQGSFQCACPAGYQLDSDLRTCQDVDECSLDKESCVAGSCVNEPGGFRCECGLGKRLSIDGRTCLDVPQPPRASPIPELPKAIPFPTFPELPKARPDERLTPALPVFPPLNKAPKYPSAAPEAPRLPSFVSVNTRLPQIPRTPWVSPSQPQPRDACPRFQAPVNGKARCNKYRHKRTQFYNSRCRVTCNPGFTLQGSEIRSCGSAGIWEGQENKCVPLVQRRVQICPALKPAANGFISPASCTQGPSRIGTICRLQCNSGFLPTGPMLANCMGLQGWSFGSQLNCQPFGMSLFNNNQLPWIRSQSLQNVPPVQQAAPRARPFIKCPENVVILLHRGEVKAHVMLQRPQTNVDYRYVAVSPAWAKQLEAHLPAGVHKIAFRAQHPQTMQSAACQTIITIKAAPTTQSNLFTFSSAPLASPSGFSRTAAFPTFSSRSSAPALAPAPAPFPTFSRSSQFARLSALPEPSAPSAPVSYAKLTSEKLASAAPERTESFRVDLGSDTSNYCPPSIEIHLKENQNLRSVVWEEPRFEGKLLKIFKSHFPGALFRLGDHAIKYEATTTDGVTLSCSFHIHVKAAKPAPAPAQPEIAFPESESAPAQLSSSPFDGHESYVVCPDKEPVRVTAHQSVNLPVGCTLKNVRPQTSPQTQVKRGTLTSLWHRYNTNF</sequence>
<feature type="chain" id="PRO_5043795956" description="Fibrillin-1" evidence="12">
    <location>
        <begin position="20"/>
        <end position="1505"/>
    </location>
</feature>
<evidence type="ECO:0000259" key="14">
    <source>
        <dbReference type="PROSITE" id="PS50825"/>
    </source>
</evidence>
<feature type="region of interest" description="Disordered" evidence="11">
    <location>
        <begin position="194"/>
        <end position="267"/>
    </location>
</feature>
<dbReference type="InterPro" id="IPR003410">
    <property type="entry name" value="HYR_dom"/>
</dbReference>
<organism evidence="16 17">
    <name type="scientific">Drosophila madeirensis</name>
    <name type="common">Fruit fly</name>
    <dbReference type="NCBI Taxonomy" id="30013"/>
    <lineage>
        <taxon>Eukaryota</taxon>
        <taxon>Metazoa</taxon>
        <taxon>Ecdysozoa</taxon>
        <taxon>Arthropoda</taxon>
        <taxon>Hexapoda</taxon>
        <taxon>Insecta</taxon>
        <taxon>Pterygota</taxon>
        <taxon>Neoptera</taxon>
        <taxon>Endopterygota</taxon>
        <taxon>Diptera</taxon>
        <taxon>Brachycera</taxon>
        <taxon>Muscomorpha</taxon>
        <taxon>Ephydroidea</taxon>
        <taxon>Drosophilidae</taxon>
        <taxon>Drosophila</taxon>
        <taxon>Sophophora</taxon>
    </lineage>
</organism>
<dbReference type="Pfam" id="PF07645">
    <property type="entry name" value="EGF_CA"/>
    <property type="match status" value="4"/>
</dbReference>
<evidence type="ECO:0000256" key="7">
    <source>
        <dbReference type="ARBA" id="ARBA00023157"/>
    </source>
</evidence>
<evidence type="ECO:0000256" key="3">
    <source>
        <dbReference type="ARBA" id="ARBA00022536"/>
    </source>
</evidence>
<feature type="signal peptide" evidence="12">
    <location>
        <begin position="1"/>
        <end position="19"/>
    </location>
</feature>
<dbReference type="InterPro" id="IPR018097">
    <property type="entry name" value="EGF_Ca-bd_CS"/>
</dbReference>
<evidence type="ECO:0000313" key="17">
    <source>
        <dbReference type="Proteomes" id="UP001500889"/>
    </source>
</evidence>
<dbReference type="FunFam" id="2.10.25.10:FF:000240">
    <property type="entry name" value="Vitamin K-dependent protein S"/>
    <property type="match status" value="1"/>
</dbReference>
<comment type="caution">
    <text evidence="9">Lacks conserved residue(s) required for the propagation of feature annotation.</text>
</comment>
<dbReference type="SUPFAM" id="SSF57196">
    <property type="entry name" value="EGF/Laminin"/>
    <property type="match status" value="5"/>
</dbReference>
<feature type="domain" description="EGF-like" evidence="13">
    <location>
        <begin position="368"/>
        <end position="404"/>
    </location>
</feature>
<dbReference type="FunFam" id="2.10.25.10:FF:000008">
    <property type="entry name" value="Signal peptide, CUB domain, EGF-like 2"/>
    <property type="match status" value="1"/>
</dbReference>